<protein>
    <submittedName>
        <fullName evidence="2">Uncharacterized protein</fullName>
    </submittedName>
</protein>
<reference evidence="2" key="1">
    <citation type="submission" date="2022-11" db="UniProtKB">
        <authorList>
            <consortium name="WormBaseParasite"/>
        </authorList>
    </citation>
    <scope>IDENTIFICATION</scope>
</reference>
<evidence type="ECO:0000313" key="1">
    <source>
        <dbReference type="Proteomes" id="UP000887540"/>
    </source>
</evidence>
<keyword evidence="1" id="KW-1185">Reference proteome</keyword>
<dbReference type="AlphaFoldDB" id="A0A914BWL8"/>
<evidence type="ECO:0000313" key="2">
    <source>
        <dbReference type="WBParaSite" id="ACRNAN_Path_1164.g4510.t1"/>
    </source>
</evidence>
<organism evidence="1 2">
    <name type="scientific">Acrobeloides nanus</name>
    <dbReference type="NCBI Taxonomy" id="290746"/>
    <lineage>
        <taxon>Eukaryota</taxon>
        <taxon>Metazoa</taxon>
        <taxon>Ecdysozoa</taxon>
        <taxon>Nematoda</taxon>
        <taxon>Chromadorea</taxon>
        <taxon>Rhabditida</taxon>
        <taxon>Tylenchina</taxon>
        <taxon>Cephalobomorpha</taxon>
        <taxon>Cephaloboidea</taxon>
        <taxon>Cephalobidae</taxon>
        <taxon>Acrobeloides</taxon>
    </lineage>
</organism>
<dbReference type="Proteomes" id="UP000887540">
    <property type="component" value="Unplaced"/>
</dbReference>
<proteinExistence type="predicted"/>
<sequence>MVLFMKRTWATLFYMIDENDVNEAILLRENYIDPQGYGLVVVKVQLPTGIQTKSTVASRTTSSTARITTTTKSTTLPITTTTATTRQTTTRPTTTRRPFTTQPSCQVNCGYGLCCDYNNPYCCTEHCCPQTILVVVEQRGVVNSLNTYAVTTGDVARMGPYVVELSKQKAT</sequence>
<accession>A0A914BWL8</accession>
<dbReference type="WBParaSite" id="ACRNAN_Path_1164.g4510.t1">
    <property type="protein sequence ID" value="ACRNAN_Path_1164.g4510.t1"/>
    <property type="gene ID" value="ACRNAN_Path_1164.g4510"/>
</dbReference>
<name>A0A914BWL8_9BILA</name>